<keyword evidence="4" id="KW-1185">Reference proteome</keyword>
<gene>
    <name evidence="3" type="ORF">HMPREF1872_01262</name>
</gene>
<dbReference type="STRING" id="1497955.HMPREF1872_01262"/>
<accession>A0A133Y7U8</accession>
<proteinExistence type="predicted"/>
<dbReference type="SUPFAM" id="SSF56059">
    <property type="entry name" value="Glutathione synthetase ATP-binding domain-like"/>
    <property type="match status" value="1"/>
</dbReference>
<evidence type="ECO:0000259" key="2">
    <source>
        <dbReference type="PROSITE" id="PS50975"/>
    </source>
</evidence>
<dbReference type="PATRIC" id="fig|1497955.3.peg.1228"/>
<evidence type="ECO:0000256" key="1">
    <source>
        <dbReference type="PROSITE-ProRule" id="PRU00409"/>
    </source>
</evidence>
<evidence type="ECO:0000313" key="3">
    <source>
        <dbReference type="EMBL" id="KXB39230.1"/>
    </source>
</evidence>
<organism evidence="3 4">
    <name type="scientific">Amygdalobacter nucleatus</name>
    <dbReference type="NCBI Taxonomy" id="3029274"/>
    <lineage>
        <taxon>Bacteria</taxon>
        <taxon>Bacillati</taxon>
        <taxon>Bacillota</taxon>
        <taxon>Clostridia</taxon>
        <taxon>Eubacteriales</taxon>
        <taxon>Oscillospiraceae</taxon>
        <taxon>Amygdalobacter</taxon>
    </lineage>
</organism>
<keyword evidence="1" id="KW-0547">Nucleotide-binding</keyword>
<dbReference type="Proteomes" id="UP000070080">
    <property type="component" value="Unassembled WGS sequence"/>
</dbReference>
<sequence length="405" mass="46773">MVAQTFEEEIALLAENKVVVLGTNYYIGLGTIRCFRKAGVTVVAADYDRRSYGMRSKYVNERLWLSDYKKEPAKVVEQLISYAKQQTAKPVIIPTHDNYLLFLDKYQAELRPYYLMSLPEQGLATKVVEKDSLYALAKQYDCLFPPTLDVDDENLYTKAANELAYPLIVKPIDSPAFTARFRCKSFVCENETELKSAIEKVKAAKIPCCVQKIIVGNDENMLLFDAYVQQNSEIKHVFTGSKLRQWPINFGASCLMYQHYIPELVEVGKKFLSDIKWRGFAEIEFKRDDRDGKIYLIEINARITNFNACIAACGINVPLLTYEDLVGLPLTPAELEIKEDLHIGFKYGYEDFLAKRAYYKSNQWTKEHLKQQEEGITFVRAIFAKDDWLPTWQFVWNKIRKKLGI</sequence>
<name>A0A133Y7U8_9FIRM</name>
<dbReference type="PROSITE" id="PS50975">
    <property type="entry name" value="ATP_GRASP"/>
    <property type="match status" value="1"/>
</dbReference>
<feature type="domain" description="ATP-grasp" evidence="2">
    <location>
        <begin position="134"/>
        <end position="326"/>
    </location>
</feature>
<dbReference type="InterPro" id="IPR011761">
    <property type="entry name" value="ATP-grasp"/>
</dbReference>
<dbReference type="Gene3D" id="3.30.470.20">
    <property type="entry name" value="ATP-grasp fold, B domain"/>
    <property type="match status" value="1"/>
</dbReference>
<dbReference type="GO" id="GO:0046872">
    <property type="term" value="F:metal ion binding"/>
    <property type="evidence" value="ECO:0007669"/>
    <property type="project" value="InterPro"/>
</dbReference>
<dbReference type="EMBL" id="LSCV01000042">
    <property type="protein sequence ID" value="KXB39230.1"/>
    <property type="molecule type" value="Genomic_DNA"/>
</dbReference>
<protein>
    <recommendedName>
        <fullName evidence="2">ATP-grasp domain-containing protein</fullName>
    </recommendedName>
</protein>
<evidence type="ECO:0000313" key="4">
    <source>
        <dbReference type="Proteomes" id="UP000070080"/>
    </source>
</evidence>
<reference evidence="4" key="1">
    <citation type="submission" date="2016-01" db="EMBL/GenBank/DDBJ databases">
        <authorList>
            <person name="Mitreva M."/>
            <person name="Pepin K.H."/>
            <person name="Mihindukulasuriya K.A."/>
            <person name="Fulton R."/>
            <person name="Fronick C."/>
            <person name="O'Laughlin M."/>
            <person name="Miner T."/>
            <person name="Herter B."/>
            <person name="Rosa B.A."/>
            <person name="Cordes M."/>
            <person name="Tomlinson C."/>
            <person name="Wollam A."/>
            <person name="Palsikar V.B."/>
            <person name="Mardis E.R."/>
            <person name="Wilson R.K."/>
        </authorList>
    </citation>
    <scope>NUCLEOTIDE SEQUENCE [LARGE SCALE GENOMIC DNA]</scope>
    <source>
        <strain evidence="4">KA00274</strain>
    </source>
</reference>
<dbReference type="GO" id="GO:0005524">
    <property type="term" value="F:ATP binding"/>
    <property type="evidence" value="ECO:0007669"/>
    <property type="project" value="UniProtKB-UniRule"/>
</dbReference>
<dbReference type="Gene3D" id="3.40.50.20">
    <property type="match status" value="1"/>
</dbReference>
<keyword evidence="1" id="KW-0067">ATP-binding</keyword>
<comment type="caution">
    <text evidence="3">The sequence shown here is derived from an EMBL/GenBank/DDBJ whole genome shotgun (WGS) entry which is preliminary data.</text>
</comment>
<dbReference type="AlphaFoldDB" id="A0A133Y7U8"/>